<comment type="similarity">
    <text evidence="9">Belongs to the SecE/SEC61-gamma family.</text>
</comment>
<name>A0A1Y4LK74_9FIRM</name>
<evidence type="ECO:0000256" key="3">
    <source>
        <dbReference type="ARBA" id="ARBA00022475"/>
    </source>
</evidence>
<dbReference type="STRING" id="501571.GCA_900143195_02867"/>
<keyword evidence="7 9" id="KW-0811">Translocation</keyword>
<evidence type="ECO:0000256" key="10">
    <source>
        <dbReference type="SAM" id="MobiDB-lite"/>
    </source>
</evidence>
<gene>
    <name evidence="9" type="primary">secE</name>
    <name evidence="12" type="ORF">B5F15_05220</name>
    <name evidence="11" type="ORF">B5F17_01120</name>
</gene>
<dbReference type="PANTHER" id="PTHR33910">
    <property type="entry name" value="PROTEIN TRANSLOCASE SUBUNIT SECE"/>
    <property type="match status" value="1"/>
</dbReference>
<keyword evidence="3 9" id="KW-1003">Cell membrane</keyword>
<evidence type="ECO:0000256" key="7">
    <source>
        <dbReference type="ARBA" id="ARBA00023010"/>
    </source>
</evidence>
<dbReference type="AlphaFoldDB" id="A0A1Y4LK74"/>
<dbReference type="GO" id="GO:0065002">
    <property type="term" value="P:intracellular protein transmembrane transport"/>
    <property type="evidence" value="ECO:0007669"/>
    <property type="project" value="UniProtKB-UniRule"/>
</dbReference>
<dbReference type="EMBL" id="NFKL01000006">
    <property type="protein sequence ID" value="OUP59453.1"/>
    <property type="molecule type" value="Genomic_DNA"/>
</dbReference>
<evidence type="ECO:0000313" key="13">
    <source>
        <dbReference type="Proteomes" id="UP000195326"/>
    </source>
</evidence>
<dbReference type="PANTHER" id="PTHR33910:SF1">
    <property type="entry name" value="PROTEIN TRANSLOCASE SUBUNIT SECE"/>
    <property type="match status" value="1"/>
</dbReference>
<reference evidence="13 14" key="1">
    <citation type="submission" date="2017-04" db="EMBL/GenBank/DDBJ databases">
        <title>Function of individual gut microbiota members based on whole genome sequencing of pure cultures obtained from chicken caecum.</title>
        <authorList>
            <person name="Medvecky M."/>
            <person name="Cejkova D."/>
            <person name="Polansky O."/>
            <person name="Karasova D."/>
            <person name="Kubasova T."/>
            <person name="Cizek A."/>
            <person name="Rychlik I."/>
        </authorList>
    </citation>
    <scope>NUCLEOTIDE SEQUENCE [LARGE SCALE GENOMIC DNA]</scope>
    <source>
        <strain evidence="13">An179</strain>
        <strain evidence="14">An180</strain>
    </source>
</reference>
<dbReference type="NCBIfam" id="TIGR00964">
    <property type="entry name" value="secE_bact"/>
    <property type="match status" value="1"/>
</dbReference>
<evidence type="ECO:0000313" key="11">
    <source>
        <dbReference type="EMBL" id="OUP54532.1"/>
    </source>
</evidence>
<evidence type="ECO:0000256" key="9">
    <source>
        <dbReference type="HAMAP-Rule" id="MF_00422"/>
    </source>
</evidence>
<evidence type="ECO:0000256" key="8">
    <source>
        <dbReference type="ARBA" id="ARBA00023136"/>
    </source>
</evidence>
<evidence type="ECO:0000256" key="2">
    <source>
        <dbReference type="ARBA" id="ARBA00022448"/>
    </source>
</evidence>
<proteinExistence type="inferred from homology"/>
<protein>
    <recommendedName>
        <fullName evidence="9">Protein translocase subunit SecE</fullName>
    </recommendedName>
</protein>
<organism evidence="11 14">
    <name type="scientific">Butyricicoccus pullicaecorum</name>
    <dbReference type="NCBI Taxonomy" id="501571"/>
    <lineage>
        <taxon>Bacteria</taxon>
        <taxon>Bacillati</taxon>
        <taxon>Bacillota</taxon>
        <taxon>Clostridia</taxon>
        <taxon>Eubacteriales</taxon>
        <taxon>Butyricicoccaceae</taxon>
        <taxon>Butyricicoccus</taxon>
    </lineage>
</organism>
<evidence type="ECO:0000313" key="14">
    <source>
        <dbReference type="Proteomes" id="UP000195897"/>
    </source>
</evidence>
<keyword evidence="2 9" id="KW-0813">Transport</keyword>
<dbReference type="Pfam" id="PF00584">
    <property type="entry name" value="SecE"/>
    <property type="match status" value="1"/>
</dbReference>
<evidence type="ECO:0000256" key="4">
    <source>
        <dbReference type="ARBA" id="ARBA00022692"/>
    </source>
</evidence>
<feature type="region of interest" description="Disordered" evidence="10">
    <location>
        <begin position="1"/>
        <end position="23"/>
    </location>
</feature>
<dbReference type="PRINTS" id="PR01650">
    <property type="entry name" value="SECETRNLCASE"/>
</dbReference>
<evidence type="ECO:0000313" key="12">
    <source>
        <dbReference type="EMBL" id="OUP59453.1"/>
    </source>
</evidence>
<reference evidence="11" key="2">
    <citation type="journal article" date="2018" name="BMC Genomics">
        <title>Whole genome sequencing and function prediction of 133 gut anaerobes isolated from chicken caecum in pure cultures.</title>
        <authorList>
            <person name="Medvecky M."/>
            <person name="Cejkova D."/>
            <person name="Polansky O."/>
            <person name="Karasova D."/>
            <person name="Kubasova T."/>
            <person name="Cizek A."/>
            <person name="Rychlik I."/>
        </authorList>
    </citation>
    <scope>NUCLEOTIDE SEQUENCE</scope>
    <source>
        <strain evidence="12">An179</strain>
        <strain evidence="11">An180</strain>
    </source>
</reference>
<feature type="transmembrane region" description="Helical" evidence="9">
    <location>
        <begin position="57"/>
        <end position="81"/>
    </location>
</feature>
<evidence type="ECO:0000256" key="1">
    <source>
        <dbReference type="ARBA" id="ARBA00004370"/>
    </source>
</evidence>
<comment type="caution">
    <text evidence="11">The sequence shown here is derived from an EMBL/GenBank/DDBJ whole genome shotgun (WGS) entry which is preliminary data.</text>
</comment>
<dbReference type="InterPro" id="IPR001901">
    <property type="entry name" value="Translocase_SecE/Sec61-g"/>
</dbReference>
<dbReference type="RefSeq" id="WP_016148173.1">
    <property type="nucleotide sequence ID" value="NZ_CABKSA010000002.1"/>
</dbReference>
<keyword evidence="6 9" id="KW-1133">Transmembrane helix</keyword>
<dbReference type="GO" id="GO:0043952">
    <property type="term" value="P:protein transport by the Sec complex"/>
    <property type="evidence" value="ECO:0007669"/>
    <property type="project" value="UniProtKB-UniRule"/>
</dbReference>
<comment type="subcellular location">
    <subcellularLocation>
        <location evidence="9">Cell membrane</location>
        <topology evidence="9">Single-pass membrane protein</topology>
    </subcellularLocation>
    <subcellularLocation>
        <location evidence="1">Membrane</location>
    </subcellularLocation>
</comment>
<comment type="function">
    <text evidence="9">Essential subunit of the Sec protein translocation channel SecYEG. Clamps together the 2 halves of SecY. May contact the channel plug during translocation.</text>
</comment>
<dbReference type="Proteomes" id="UP000195326">
    <property type="component" value="Unassembled WGS sequence"/>
</dbReference>
<keyword evidence="5 9" id="KW-0653">Protein transport</keyword>
<evidence type="ECO:0000256" key="6">
    <source>
        <dbReference type="ARBA" id="ARBA00022989"/>
    </source>
</evidence>
<dbReference type="Proteomes" id="UP000195897">
    <property type="component" value="Unassembled WGS sequence"/>
</dbReference>
<dbReference type="GO" id="GO:0006605">
    <property type="term" value="P:protein targeting"/>
    <property type="evidence" value="ECO:0007669"/>
    <property type="project" value="UniProtKB-UniRule"/>
</dbReference>
<dbReference type="GO" id="GO:0009306">
    <property type="term" value="P:protein secretion"/>
    <property type="evidence" value="ECO:0007669"/>
    <property type="project" value="UniProtKB-UniRule"/>
</dbReference>
<sequence>MAEQEKSTPAVKKQTDKPAKAKKPSFFARIGNWFHELKAEIKKIVWPTRKQTVNNTLVVLACCLVLGVFIWVLDAIFGFGFQTLVGFFAA</sequence>
<dbReference type="GO" id="GO:0005886">
    <property type="term" value="C:plasma membrane"/>
    <property type="evidence" value="ECO:0007669"/>
    <property type="project" value="UniProtKB-SubCell"/>
</dbReference>
<accession>A0A1Y4LK74</accession>
<evidence type="ECO:0000256" key="5">
    <source>
        <dbReference type="ARBA" id="ARBA00022927"/>
    </source>
</evidence>
<dbReference type="HAMAP" id="MF_00422">
    <property type="entry name" value="SecE"/>
    <property type="match status" value="1"/>
</dbReference>
<dbReference type="Gene3D" id="1.20.5.1030">
    <property type="entry name" value="Preprotein translocase secy subunit"/>
    <property type="match status" value="1"/>
</dbReference>
<comment type="subunit">
    <text evidence="9">Component of the Sec protein translocase complex. Heterotrimer consisting of SecY, SecE and SecG subunits. The heterotrimers can form oligomers, although 1 heterotrimer is thought to be able to translocate proteins. Interacts with the ribosome. Interacts with SecDF, and other proteins may be involved. Interacts with SecA.</text>
</comment>
<dbReference type="GO" id="GO:0008320">
    <property type="term" value="F:protein transmembrane transporter activity"/>
    <property type="evidence" value="ECO:0007669"/>
    <property type="project" value="UniProtKB-UniRule"/>
</dbReference>
<keyword evidence="4 9" id="KW-0812">Transmembrane</keyword>
<dbReference type="InterPro" id="IPR005807">
    <property type="entry name" value="SecE_bac"/>
</dbReference>
<dbReference type="InterPro" id="IPR038379">
    <property type="entry name" value="SecE_sf"/>
</dbReference>
<keyword evidence="8 9" id="KW-0472">Membrane</keyword>
<dbReference type="EMBL" id="NFKK01000001">
    <property type="protein sequence ID" value="OUP54532.1"/>
    <property type="molecule type" value="Genomic_DNA"/>
</dbReference>